<reference evidence="3 4" key="1">
    <citation type="submission" date="2015-10" db="EMBL/GenBank/DDBJ databases">
        <title>Genome analyses suggest a sexual origin of heterokaryosis in a supposedly ancient asexual fungus.</title>
        <authorList>
            <person name="Ropars J."/>
            <person name="Sedzielewska K."/>
            <person name="Noel J."/>
            <person name="Charron P."/>
            <person name="Farinelli L."/>
            <person name="Marton T."/>
            <person name="Kruger M."/>
            <person name="Pelin A."/>
            <person name="Brachmann A."/>
            <person name="Corradi N."/>
        </authorList>
    </citation>
    <scope>NUCLEOTIDE SEQUENCE [LARGE SCALE GENOMIC DNA]</scope>
    <source>
        <strain evidence="3 4">A4</strain>
    </source>
</reference>
<evidence type="ECO:0000256" key="2">
    <source>
        <dbReference type="SAM" id="MobiDB-lite"/>
    </source>
</evidence>
<dbReference type="VEuPathDB" id="FungiDB:FUN_024251"/>
<feature type="compositionally biased region" description="Low complexity" evidence="2">
    <location>
        <begin position="47"/>
        <end position="56"/>
    </location>
</feature>
<gene>
    <name evidence="3" type="ORF">RhiirA4_481277</name>
</gene>
<name>A0A2I1HJ79_9GLOM</name>
<dbReference type="EMBL" id="LLXI01003268">
    <property type="protein sequence ID" value="PKY58941.1"/>
    <property type="molecule type" value="Genomic_DNA"/>
</dbReference>
<keyword evidence="4" id="KW-1185">Reference proteome</keyword>
<feature type="compositionally biased region" description="Polar residues" evidence="2">
    <location>
        <begin position="62"/>
        <end position="112"/>
    </location>
</feature>
<organism evidence="3 4">
    <name type="scientific">Rhizophagus irregularis</name>
    <dbReference type="NCBI Taxonomy" id="588596"/>
    <lineage>
        <taxon>Eukaryota</taxon>
        <taxon>Fungi</taxon>
        <taxon>Fungi incertae sedis</taxon>
        <taxon>Mucoromycota</taxon>
        <taxon>Glomeromycotina</taxon>
        <taxon>Glomeromycetes</taxon>
        <taxon>Glomerales</taxon>
        <taxon>Glomeraceae</taxon>
        <taxon>Rhizophagus</taxon>
    </lineage>
</organism>
<proteinExistence type="predicted"/>
<feature type="non-terminal residue" evidence="3">
    <location>
        <position position="1"/>
    </location>
</feature>
<feature type="compositionally biased region" description="Polar residues" evidence="2">
    <location>
        <begin position="198"/>
        <end position="217"/>
    </location>
</feature>
<feature type="compositionally biased region" description="Polar residues" evidence="2">
    <location>
        <begin position="25"/>
        <end position="36"/>
    </location>
</feature>
<dbReference type="VEuPathDB" id="FungiDB:RhiirFUN_015705"/>
<keyword evidence="1" id="KW-0175">Coiled coil</keyword>
<evidence type="ECO:0008006" key="5">
    <source>
        <dbReference type="Google" id="ProtNLM"/>
    </source>
</evidence>
<comment type="caution">
    <text evidence="3">The sequence shown here is derived from an EMBL/GenBank/DDBJ whole genome shotgun (WGS) entry which is preliminary data.</text>
</comment>
<protein>
    <recommendedName>
        <fullName evidence="5">Endonuclease/exonuclease/phosphatase domain-containing protein</fullName>
    </recommendedName>
</protein>
<accession>A0A2I1HJ79</accession>
<sequence>SWPARKTNERLNKLYTKFNAGPQCGHSNSKQSRTPFNSRSRSRSNSRSRYNNNSSSKHSNDINHSGSGSSSARTPVCSLRNQSTTPQSTAQDTTIRNLSHPESTFPSTSQATLSLPPDIIKEIRDQLKSIADQLRGLDERIENLEYTVTDYTYRISELESAMNFDEPPYDNEEPAYQPNSYTQQGCEWNNKPYDGKQDNSFSPGHNDSNPSLMDSSPDASFSALNPSYILSRRHAPLPVQMDIGYSPNDSALHHEVLSISNTHKNLSQQLGSIMEKLDSFSSPTRNNNNNNNYYYYNNSLPFLFPEQLFNISPDQYNRELNFSNILHIGTLNVRSLVHASKQLNLFSLLLSHQLHGFILTETNLQSPAHKYICEPYLSQFNYHKWFSFLTSANHHAGVGILLHSSLAMYVIKKRFHKDRLISLLLQLPGRKNLLIIGAYIPPSRGDLNANFDSFINNILHDNVSSPLHPLFRYLHTHQFDDLDALDPSTSSPLPTFKSTSSGQLSRLDYLWTSPGLFISCSFVVPCDRHYSVITENTIK</sequence>
<dbReference type="SUPFAM" id="SSF56219">
    <property type="entry name" value="DNase I-like"/>
    <property type="match status" value="1"/>
</dbReference>
<dbReference type="VEuPathDB" id="FungiDB:RhiirA1_479036"/>
<dbReference type="InterPro" id="IPR036691">
    <property type="entry name" value="Endo/exonu/phosph_ase_sf"/>
</dbReference>
<feature type="compositionally biased region" description="Polar residues" evidence="2">
    <location>
        <begin position="177"/>
        <end position="187"/>
    </location>
</feature>
<feature type="coiled-coil region" evidence="1">
    <location>
        <begin position="120"/>
        <end position="147"/>
    </location>
</feature>
<feature type="region of interest" description="Disordered" evidence="2">
    <location>
        <begin position="1"/>
        <end position="112"/>
    </location>
</feature>
<feature type="compositionally biased region" description="Basic and acidic residues" evidence="2">
    <location>
        <begin position="1"/>
        <end position="12"/>
    </location>
</feature>
<dbReference type="VEuPathDB" id="FungiDB:RhiirA1_476226"/>
<dbReference type="AlphaFoldDB" id="A0A2I1HJ79"/>
<dbReference type="Proteomes" id="UP000234323">
    <property type="component" value="Unassembled WGS sequence"/>
</dbReference>
<dbReference type="Gene3D" id="3.60.10.10">
    <property type="entry name" value="Endonuclease/exonuclease/phosphatase"/>
    <property type="match status" value="1"/>
</dbReference>
<evidence type="ECO:0000313" key="3">
    <source>
        <dbReference type="EMBL" id="PKY58941.1"/>
    </source>
</evidence>
<feature type="region of interest" description="Disordered" evidence="2">
    <location>
        <begin position="165"/>
        <end position="217"/>
    </location>
</feature>
<evidence type="ECO:0000256" key="1">
    <source>
        <dbReference type="SAM" id="Coils"/>
    </source>
</evidence>
<evidence type="ECO:0000313" key="4">
    <source>
        <dbReference type="Proteomes" id="UP000234323"/>
    </source>
</evidence>